<name>A0A1W0CCM1_9NEIS</name>
<evidence type="ECO:0008006" key="3">
    <source>
        <dbReference type="Google" id="ProtNLM"/>
    </source>
</evidence>
<proteinExistence type="predicted"/>
<dbReference type="AlphaFoldDB" id="A0A1W0CCM1"/>
<evidence type="ECO:0000313" key="2">
    <source>
        <dbReference type="Proteomes" id="UP000192721"/>
    </source>
</evidence>
<dbReference type="EMBL" id="MUKV01000046">
    <property type="protein sequence ID" value="OQS32475.1"/>
    <property type="molecule type" value="Genomic_DNA"/>
</dbReference>
<dbReference type="Proteomes" id="UP000192721">
    <property type="component" value="Unassembled WGS sequence"/>
</dbReference>
<dbReference type="RefSeq" id="WP_081556942.1">
    <property type="nucleotide sequence ID" value="NZ_MUKV01000046.1"/>
</dbReference>
<comment type="caution">
    <text evidence="1">The sequence shown here is derived from an EMBL/GenBank/DDBJ whole genome shotgun (WGS) entry which is preliminary data.</text>
</comment>
<evidence type="ECO:0000313" key="1">
    <source>
        <dbReference type="EMBL" id="OQS32475.1"/>
    </source>
</evidence>
<reference evidence="1 2" key="1">
    <citation type="submission" date="2017-02" db="EMBL/GenBank/DDBJ databases">
        <title>Chromobacterium haemolyticum H5244.</title>
        <authorList>
            <person name="Gulvik C.A."/>
        </authorList>
    </citation>
    <scope>NUCLEOTIDE SEQUENCE [LARGE SCALE GENOMIC DNA]</scope>
    <source>
        <strain evidence="1 2">H5244</strain>
    </source>
</reference>
<organism evidence="1 2">
    <name type="scientific">Chromobacterium haemolyticum</name>
    <dbReference type="NCBI Taxonomy" id="394935"/>
    <lineage>
        <taxon>Bacteria</taxon>
        <taxon>Pseudomonadati</taxon>
        <taxon>Pseudomonadota</taxon>
        <taxon>Betaproteobacteria</taxon>
        <taxon>Neisseriales</taxon>
        <taxon>Chromobacteriaceae</taxon>
        <taxon>Chromobacterium</taxon>
    </lineage>
</organism>
<accession>A0A1W0CCM1</accession>
<gene>
    <name evidence="1" type="ORF">B0T45_21720</name>
</gene>
<protein>
    <recommendedName>
        <fullName evidence="3">AAA+ ATPase domain-containing protein</fullName>
    </recommendedName>
</protein>
<sequence>MAKRELWPAAMQVWQVTGEKGAGKTRLASALGEVARQHGLAVEMADDVTAAGQLHGLLKMRTTAPDLLIVVSEHPLDFPRPADMVLHLNRGDAGKVEQLAAQVWARESRKEQTS</sequence>